<accession>A0A6L7G2M3</accession>
<evidence type="ECO:0000313" key="3">
    <source>
        <dbReference type="Proteomes" id="UP000477911"/>
    </source>
</evidence>
<dbReference type="GO" id="GO:0007155">
    <property type="term" value="P:cell adhesion"/>
    <property type="evidence" value="ECO:0007669"/>
    <property type="project" value="InterPro"/>
</dbReference>
<organism evidence="2 3">
    <name type="scientific">Pseudooceanicola albus</name>
    <dbReference type="NCBI Taxonomy" id="2692189"/>
    <lineage>
        <taxon>Bacteria</taxon>
        <taxon>Pseudomonadati</taxon>
        <taxon>Pseudomonadota</taxon>
        <taxon>Alphaproteobacteria</taxon>
        <taxon>Rhodobacterales</taxon>
        <taxon>Paracoccaceae</taxon>
        <taxon>Pseudooceanicola</taxon>
    </lineage>
</organism>
<sequence>MKRIDSRLIGIDQGEHLLFSDFRDGGAMWTGTGPRERRQHLPFSEPFGAPPAVHCALSMWDMDTGSNLRADLGADAVTPEGFDLVFRTWGDTRIARARIRWLAIGALRHADDWDV</sequence>
<dbReference type="InterPro" id="IPR019019">
    <property type="entry name" value="H-type_lectin_domain"/>
</dbReference>
<proteinExistence type="predicted"/>
<feature type="domain" description="H-type lectin" evidence="1">
    <location>
        <begin position="39"/>
        <end position="104"/>
    </location>
</feature>
<dbReference type="Proteomes" id="UP000477911">
    <property type="component" value="Unassembled WGS sequence"/>
</dbReference>
<evidence type="ECO:0000313" key="2">
    <source>
        <dbReference type="EMBL" id="MXN18345.1"/>
    </source>
</evidence>
<dbReference type="InterPro" id="IPR037221">
    <property type="entry name" value="H-type_lectin_dom_sf"/>
</dbReference>
<dbReference type="RefSeq" id="WP_160894479.1">
    <property type="nucleotide sequence ID" value="NZ_WUMU01000012.1"/>
</dbReference>
<keyword evidence="3" id="KW-1185">Reference proteome</keyword>
<gene>
    <name evidence="2" type="ORF">GR170_10895</name>
</gene>
<dbReference type="GO" id="GO:0030246">
    <property type="term" value="F:carbohydrate binding"/>
    <property type="evidence" value="ECO:0007669"/>
    <property type="project" value="InterPro"/>
</dbReference>
<dbReference type="Gene3D" id="2.60.40.2080">
    <property type="match status" value="1"/>
</dbReference>
<dbReference type="SUPFAM" id="SSF141086">
    <property type="entry name" value="Agglutinin HPA-like"/>
    <property type="match status" value="1"/>
</dbReference>
<dbReference type="EMBL" id="WUMU01000012">
    <property type="protein sequence ID" value="MXN18345.1"/>
    <property type="molecule type" value="Genomic_DNA"/>
</dbReference>
<comment type="caution">
    <text evidence="2">The sequence shown here is derived from an EMBL/GenBank/DDBJ whole genome shotgun (WGS) entry which is preliminary data.</text>
</comment>
<reference evidence="2 3" key="1">
    <citation type="submission" date="2019-12" db="EMBL/GenBank/DDBJ databases">
        <authorList>
            <person name="Li M."/>
        </authorList>
    </citation>
    <scope>NUCLEOTIDE SEQUENCE [LARGE SCALE GENOMIC DNA]</scope>
    <source>
        <strain evidence="2 3">GBMRC 2024</strain>
    </source>
</reference>
<evidence type="ECO:0000259" key="1">
    <source>
        <dbReference type="Pfam" id="PF09458"/>
    </source>
</evidence>
<dbReference type="Pfam" id="PF09458">
    <property type="entry name" value="H_lectin"/>
    <property type="match status" value="1"/>
</dbReference>
<dbReference type="AlphaFoldDB" id="A0A6L7G2M3"/>
<protein>
    <recommendedName>
        <fullName evidence="1">H-type lectin domain-containing protein</fullName>
    </recommendedName>
</protein>
<name>A0A6L7G2M3_9RHOB</name>